<dbReference type="OrthoDB" id="5295305at2"/>
<name>A0A178I0W9_9HYPH</name>
<dbReference type="STRING" id="1770058.A3840_06565"/>
<dbReference type="InterPro" id="IPR016181">
    <property type="entry name" value="Acyl_CoA_acyltransferase"/>
</dbReference>
<dbReference type="Pfam" id="PF13302">
    <property type="entry name" value="Acetyltransf_3"/>
    <property type="match status" value="1"/>
</dbReference>
<protein>
    <submittedName>
        <fullName evidence="2">GCN5 family acetyltransferase</fullName>
    </submittedName>
</protein>
<dbReference type="FunFam" id="3.40.630.30:FF:000047">
    <property type="entry name" value="Acetyltransferase, GNAT family"/>
    <property type="match status" value="1"/>
</dbReference>
<reference evidence="2 3" key="1">
    <citation type="submission" date="2016-03" db="EMBL/GenBank/DDBJ databases">
        <title>Genome sequencing of Devosia sp. S37.</title>
        <authorList>
            <person name="Mohd Nor M."/>
        </authorList>
    </citation>
    <scope>NUCLEOTIDE SEQUENCE [LARGE SCALE GENOMIC DNA]</scope>
    <source>
        <strain evidence="2 3">S37</strain>
    </source>
</reference>
<dbReference type="RefSeq" id="WP_067453711.1">
    <property type="nucleotide sequence ID" value="NZ_LVVY01000071.1"/>
</dbReference>
<evidence type="ECO:0000259" key="1">
    <source>
        <dbReference type="Pfam" id="PF13302"/>
    </source>
</evidence>
<dbReference type="GO" id="GO:1990189">
    <property type="term" value="F:protein N-terminal-serine acetyltransferase activity"/>
    <property type="evidence" value="ECO:0007669"/>
    <property type="project" value="TreeGrafter"/>
</dbReference>
<dbReference type="Proteomes" id="UP000078389">
    <property type="component" value="Unassembled WGS sequence"/>
</dbReference>
<keyword evidence="2" id="KW-0808">Transferase</keyword>
<comment type="caution">
    <text evidence="2">The sequence shown here is derived from an EMBL/GenBank/DDBJ whole genome shotgun (WGS) entry which is preliminary data.</text>
</comment>
<accession>A0A178I0W9</accession>
<keyword evidence="3" id="KW-1185">Reference proteome</keyword>
<proteinExistence type="predicted"/>
<dbReference type="GO" id="GO:0008999">
    <property type="term" value="F:protein-N-terminal-alanine acetyltransferase activity"/>
    <property type="evidence" value="ECO:0007669"/>
    <property type="project" value="TreeGrafter"/>
</dbReference>
<dbReference type="InterPro" id="IPR051908">
    <property type="entry name" value="Ribosomal_N-acetyltransferase"/>
</dbReference>
<dbReference type="PANTHER" id="PTHR43441">
    <property type="entry name" value="RIBOSOMAL-PROTEIN-SERINE ACETYLTRANSFERASE"/>
    <property type="match status" value="1"/>
</dbReference>
<dbReference type="InterPro" id="IPR000182">
    <property type="entry name" value="GNAT_dom"/>
</dbReference>
<evidence type="ECO:0000313" key="3">
    <source>
        <dbReference type="Proteomes" id="UP000078389"/>
    </source>
</evidence>
<organism evidence="2 3">
    <name type="scientific">Devosia elaeis</name>
    <dbReference type="NCBI Taxonomy" id="1770058"/>
    <lineage>
        <taxon>Bacteria</taxon>
        <taxon>Pseudomonadati</taxon>
        <taxon>Pseudomonadota</taxon>
        <taxon>Alphaproteobacteria</taxon>
        <taxon>Hyphomicrobiales</taxon>
        <taxon>Devosiaceae</taxon>
        <taxon>Devosia</taxon>
    </lineage>
</organism>
<dbReference type="SUPFAM" id="SSF55729">
    <property type="entry name" value="Acyl-CoA N-acyltransferases (Nat)"/>
    <property type="match status" value="1"/>
</dbReference>
<dbReference type="EMBL" id="LVVY01000071">
    <property type="protein sequence ID" value="OAM78370.1"/>
    <property type="molecule type" value="Genomic_DNA"/>
</dbReference>
<feature type="domain" description="N-acetyltransferase" evidence="1">
    <location>
        <begin position="21"/>
        <end position="158"/>
    </location>
</feature>
<evidence type="ECO:0000313" key="2">
    <source>
        <dbReference type="EMBL" id="OAM78370.1"/>
    </source>
</evidence>
<dbReference type="AlphaFoldDB" id="A0A178I0W9"/>
<gene>
    <name evidence="2" type="ORF">A3840_06565</name>
</gene>
<sequence>MSVQPARSAPEHAVLEGRYVRLEPVAPGHAADLFAISAGEEAEARYRFLPNDPPMSLGEVNNWIATVQNGPDLYVAVIDKASGRAVGRQAWLRIRPEHGSVEIGAIYWGLPMARSRLATEALYLFARHAFDDLGYRRFEWKCNDRNAPSKAAATRFGFIYEGLFRQDMIVKGENRDTAWFSILDSEWPALREEYERWLNPENFDAAGQQRTKLALRGLDSQEG</sequence>
<dbReference type="PANTHER" id="PTHR43441:SF2">
    <property type="entry name" value="FAMILY ACETYLTRANSFERASE, PUTATIVE (AFU_ORTHOLOGUE AFUA_7G00850)-RELATED"/>
    <property type="match status" value="1"/>
</dbReference>
<dbReference type="Gene3D" id="3.40.630.30">
    <property type="match status" value="1"/>
</dbReference>